<protein>
    <submittedName>
        <fullName evidence="2">Uncharacterized protein</fullName>
    </submittedName>
</protein>
<keyword evidence="1" id="KW-0812">Transmembrane</keyword>
<feature type="non-terminal residue" evidence="2">
    <location>
        <position position="1"/>
    </location>
</feature>
<feature type="transmembrane region" description="Helical" evidence="1">
    <location>
        <begin position="14"/>
        <end position="33"/>
    </location>
</feature>
<name>A0A0F9T4K0_9ZZZZ</name>
<keyword evidence="1" id="KW-0472">Membrane</keyword>
<reference evidence="2" key="1">
    <citation type="journal article" date="2015" name="Nature">
        <title>Complex archaea that bridge the gap between prokaryotes and eukaryotes.</title>
        <authorList>
            <person name="Spang A."/>
            <person name="Saw J.H."/>
            <person name="Jorgensen S.L."/>
            <person name="Zaremba-Niedzwiedzka K."/>
            <person name="Martijn J."/>
            <person name="Lind A.E."/>
            <person name="van Eijk R."/>
            <person name="Schleper C."/>
            <person name="Guy L."/>
            <person name="Ettema T.J."/>
        </authorList>
    </citation>
    <scope>NUCLEOTIDE SEQUENCE</scope>
</reference>
<comment type="caution">
    <text evidence="2">The sequence shown here is derived from an EMBL/GenBank/DDBJ whole genome shotgun (WGS) entry which is preliminary data.</text>
</comment>
<accession>A0A0F9T4K0</accession>
<evidence type="ECO:0000256" key="1">
    <source>
        <dbReference type="SAM" id="Phobius"/>
    </source>
</evidence>
<gene>
    <name evidence="2" type="ORF">LCGC14_0773340</name>
</gene>
<dbReference type="AlphaFoldDB" id="A0A0F9T4K0"/>
<sequence length="50" mass="5655">GYFGCDGVSLRQKVLNVALATLPGFLLAFLVSLENPKFRFRRIYEMSSTK</sequence>
<keyword evidence="1" id="KW-1133">Transmembrane helix</keyword>
<dbReference type="EMBL" id="LAZR01001963">
    <property type="protein sequence ID" value="KKN36478.1"/>
    <property type="molecule type" value="Genomic_DNA"/>
</dbReference>
<evidence type="ECO:0000313" key="2">
    <source>
        <dbReference type="EMBL" id="KKN36478.1"/>
    </source>
</evidence>
<organism evidence="2">
    <name type="scientific">marine sediment metagenome</name>
    <dbReference type="NCBI Taxonomy" id="412755"/>
    <lineage>
        <taxon>unclassified sequences</taxon>
        <taxon>metagenomes</taxon>
        <taxon>ecological metagenomes</taxon>
    </lineage>
</organism>
<proteinExistence type="predicted"/>